<dbReference type="PANTHER" id="PTHR32060:SF30">
    <property type="entry name" value="CARBOXY-TERMINAL PROCESSING PROTEASE CTPA"/>
    <property type="match status" value="1"/>
</dbReference>
<dbReference type="Pfam" id="PF03572">
    <property type="entry name" value="Peptidase_S41"/>
    <property type="match status" value="1"/>
</dbReference>
<feature type="domain" description="Tail specific protease" evidence="2">
    <location>
        <begin position="217"/>
        <end position="430"/>
    </location>
</feature>
<dbReference type="Gene3D" id="3.90.226.10">
    <property type="entry name" value="2-enoyl-CoA Hydratase, Chain A, domain 1"/>
    <property type="match status" value="1"/>
</dbReference>
<accession>A0A9D1Z686</accession>
<dbReference type="InterPro" id="IPR029045">
    <property type="entry name" value="ClpP/crotonase-like_dom_sf"/>
</dbReference>
<comment type="caution">
    <text evidence="3">The sequence shown here is derived from an EMBL/GenBank/DDBJ whole genome shotgun (WGS) entry which is preliminary data.</text>
</comment>
<keyword evidence="1" id="KW-0812">Transmembrane</keyword>
<dbReference type="PANTHER" id="PTHR32060">
    <property type="entry name" value="TAIL-SPECIFIC PROTEASE"/>
    <property type="match status" value="1"/>
</dbReference>
<dbReference type="SUPFAM" id="SSF52096">
    <property type="entry name" value="ClpP/crotonase"/>
    <property type="match status" value="1"/>
</dbReference>
<dbReference type="GO" id="GO:0030288">
    <property type="term" value="C:outer membrane-bounded periplasmic space"/>
    <property type="evidence" value="ECO:0007669"/>
    <property type="project" value="TreeGrafter"/>
</dbReference>
<reference evidence="3" key="2">
    <citation type="submission" date="2021-04" db="EMBL/GenBank/DDBJ databases">
        <authorList>
            <person name="Gilroy R."/>
        </authorList>
    </citation>
    <scope>NUCLEOTIDE SEQUENCE</scope>
    <source>
        <strain evidence="3">CHK199-9574</strain>
    </source>
</reference>
<dbReference type="GO" id="GO:0006508">
    <property type="term" value="P:proteolysis"/>
    <property type="evidence" value="ECO:0007669"/>
    <property type="project" value="InterPro"/>
</dbReference>
<protein>
    <recommendedName>
        <fullName evidence="2">Tail specific protease domain-containing protein</fullName>
    </recommendedName>
</protein>
<dbReference type="AlphaFoldDB" id="A0A9D1Z686"/>
<evidence type="ECO:0000313" key="3">
    <source>
        <dbReference type="EMBL" id="HIY77486.1"/>
    </source>
</evidence>
<name>A0A9D1Z686_9FIRM</name>
<sequence length="454" mass="49479">MRKNFTPVNPSAEDSPLGVRKSALPRKIAAVIFALIAFGLGYFFYYLTLDDGLRSLLWFKNEIQSEYYDRISVDEFWQAAIDGVENILDDYSCFYSAAEYDEVVNADRGIKVGTGLSFFSDSNKIYKVAIGSPAFYARSGLGESIEEGMYVTGVGAAAGEYTDTFDISALEKALGRFETGDTVYLRLSKDSANGTQDCVEAALETAQYTESFVLYATAEDTYAVIYSNGTGTWERIGEGMEELNGQTAYIRLTQFYGNAVAEFSKAAEQYRADGMTVLLFDLRNNGGGSMNVLSGLASYLMKGAESGDVVAYTEGRHGRDSYKISGAHYDRYFSGSKIYVAANRNSASASEALMGAMISSGTVGYEDIYLVTTDASDDAVARTYGKGIMQTTFYNFLTGEAVKLTTARVYWPDGTTCIHGRGIRSDEGAHKIYSPSNAEYGDPALSEILADIDS</sequence>
<gene>
    <name evidence="3" type="ORF">H9728_00415</name>
</gene>
<keyword evidence="1" id="KW-1133">Transmembrane helix</keyword>
<dbReference type="GO" id="GO:0008236">
    <property type="term" value="F:serine-type peptidase activity"/>
    <property type="evidence" value="ECO:0007669"/>
    <property type="project" value="InterPro"/>
</dbReference>
<organism evidence="3 4">
    <name type="scientific">Candidatus Borkfalkia excrementavium</name>
    <dbReference type="NCBI Taxonomy" id="2838505"/>
    <lineage>
        <taxon>Bacteria</taxon>
        <taxon>Bacillati</taxon>
        <taxon>Bacillota</taxon>
        <taxon>Clostridia</taxon>
        <taxon>Christensenellales</taxon>
        <taxon>Christensenellaceae</taxon>
        <taxon>Candidatus Borkfalkia</taxon>
    </lineage>
</organism>
<dbReference type="EMBL" id="DXCO01000004">
    <property type="protein sequence ID" value="HIY77486.1"/>
    <property type="molecule type" value="Genomic_DNA"/>
</dbReference>
<feature type="transmembrane region" description="Helical" evidence="1">
    <location>
        <begin position="28"/>
        <end position="47"/>
    </location>
</feature>
<evidence type="ECO:0000313" key="4">
    <source>
        <dbReference type="Proteomes" id="UP000824135"/>
    </source>
</evidence>
<reference evidence="3" key="1">
    <citation type="journal article" date="2021" name="PeerJ">
        <title>Extensive microbial diversity within the chicken gut microbiome revealed by metagenomics and culture.</title>
        <authorList>
            <person name="Gilroy R."/>
            <person name="Ravi A."/>
            <person name="Getino M."/>
            <person name="Pursley I."/>
            <person name="Horton D.L."/>
            <person name="Alikhan N.F."/>
            <person name="Baker D."/>
            <person name="Gharbi K."/>
            <person name="Hall N."/>
            <person name="Watson M."/>
            <person name="Adriaenssens E.M."/>
            <person name="Foster-Nyarko E."/>
            <person name="Jarju S."/>
            <person name="Secka A."/>
            <person name="Antonio M."/>
            <person name="Oren A."/>
            <person name="Chaudhuri R.R."/>
            <person name="La Ragione R."/>
            <person name="Hildebrand F."/>
            <person name="Pallen M.J."/>
        </authorList>
    </citation>
    <scope>NUCLEOTIDE SEQUENCE</scope>
    <source>
        <strain evidence="3">CHK199-9574</strain>
    </source>
</reference>
<proteinExistence type="predicted"/>
<evidence type="ECO:0000256" key="1">
    <source>
        <dbReference type="SAM" id="Phobius"/>
    </source>
</evidence>
<dbReference type="Proteomes" id="UP000824135">
    <property type="component" value="Unassembled WGS sequence"/>
</dbReference>
<evidence type="ECO:0000259" key="2">
    <source>
        <dbReference type="SMART" id="SM00245"/>
    </source>
</evidence>
<keyword evidence="1" id="KW-0472">Membrane</keyword>
<dbReference type="SMART" id="SM00245">
    <property type="entry name" value="TSPc"/>
    <property type="match status" value="1"/>
</dbReference>
<dbReference type="GO" id="GO:0007165">
    <property type="term" value="P:signal transduction"/>
    <property type="evidence" value="ECO:0007669"/>
    <property type="project" value="TreeGrafter"/>
</dbReference>
<dbReference type="InterPro" id="IPR005151">
    <property type="entry name" value="Tail-specific_protease"/>
</dbReference>
<dbReference type="GO" id="GO:0004175">
    <property type="term" value="F:endopeptidase activity"/>
    <property type="evidence" value="ECO:0007669"/>
    <property type="project" value="TreeGrafter"/>
</dbReference>